<dbReference type="PANTHER" id="PTHR43586:SF8">
    <property type="entry name" value="CYSTEINE DESULFURASE 1, CHLOROPLASTIC"/>
    <property type="match status" value="1"/>
</dbReference>
<dbReference type="InterPro" id="IPR015424">
    <property type="entry name" value="PyrdxlP-dep_Trfase"/>
</dbReference>
<protein>
    <submittedName>
        <fullName evidence="7">Aminotransferase class V-fold PLP-dependent enzyme</fullName>
    </submittedName>
</protein>
<keyword evidence="3" id="KW-0663">Pyridoxal phosphate</keyword>
<evidence type="ECO:0000259" key="6">
    <source>
        <dbReference type="Pfam" id="PF00266"/>
    </source>
</evidence>
<dbReference type="EMBL" id="JBHTHX010000025">
    <property type="protein sequence ID" value="MFD0883312.1"/>
    <property type="molecule type" value="Genomic_DNA"/>
</dbReference>
<dbReference type="PANTHER" id="PTHR43586">
    <property type="entry name" value="CYSTEINE DESULFURASE"/>
    <property type="match status" value="1"/>
</dbReference>
<dbReference type="InterPro" id="IPR015422">
    <property type="entry name" value="PyrdxlP-dep_Trfase_small"/>
</dbReference>
<evidence type="ECO:0000256" key="3">
    <source>
        <dbReference type="ARBA" id="ARBA00022898"/>
    </source>
</evidence>
<evidence type="ECO:0000313" key="7">
    <source>
        <dbReference type="EMBL" id="MFD0883312.1"/>
    </source>
</evidence>
<organism evidence="7 8">
    <name type="scientific">Streptosporangium algeriense</name>
    <dbReference type="NCBI Taxonomy" id="1682748"/>
    <lineage>
        <taxon>Bacteria</taxon>
        <taxon>Bacillati</taxon>
        <taxon>Actinomycetota</taxon>
        <taxon>Actinomycetes</taxon>
        <taxon>Streptosporangiales</taxon>
        <taxon>Streptosporangiaceae</taxon>
        <taxon>Streptosporangium</taxon>
    </lineage>
</organism>
<accession>A0ABW3DKZ6</accession>
<evidence type="ECO:0000256" key="1">
    <source>
        <dbReference type="ARBA" id="ARBA00001933"/>
    </source>
</evidence>
<evidence type="ECO:0000256" key="5">
    <source>
        <dbReference type="RuleBase" id="RU004504"/>
    </source>
</evidence>
<dbReference type="InterPro" id="IPR020578">
    <property type="entry name" value="Aminotrans_V_PyrdxlP_BS"/>
</dbReference>
<comment type="similarity">
    <text evidence="2">Belongs to the class-V pyridoxal-phosphate-dependent aminotransferase family. Csd subfamily.</text>
</comment>
<keyword evidence="8" id="KW-1185">Reference proteome</keyword>
<dbReference type="Gene3D" id="3.90.1150.10">
    <property type="entry name" value="Aspartate Aminotransferase, domain 1"/>
    <property type="match status" value="1"/>
</dbReference>
<keyword evidence="7" id="KW-0808">Transferase</keyword>
<name>A0ABW3DKZ6_9ACTN</name>
<dbReference type="SUPFAM" id="SSF53383">
    <property type="entry name" value="PLP-dependent transferases"/>
    <property type="match status" value="1"/>
</dbReference>
<evidence type="ECO:0000256" key="2">
    <source>
        <dbReference type="ARBA" id="ARBA00010447"/>
    </source>
</evidence>
<dbReference type="PROSITE" id="PS00595">
    <property type="entry name" value="AA_TRANSFER_CLASS_5"/>
    <property type="match status" value="1"/>
</dbReference>
<gene>
    <name evidence="7" type="ORF">ACFQ08_01895</name>
</gene>
<dbReference type="GO" id="GO:0008483">
    <property type="term" value="F:transaminase activity"/>
    <property type="evidence" value="ECO:0007669"/>
    <property type="project" value="UniProtKB-KW"/>
</dbReference>
<keyword evidence="7" id="KW-0032">Aminotransferase</keyword>
<evidence type="ECO:0000256" key="4">
    <source>
        <dbReference type="ARBA" id="ARBA00050776"/>
    </source>
</evidence>
<reference evidence="8" key="1">
    <citation type="journal article" date="2019" name="Int. J. Syst. Evol. Microbiol.">
        <title>The Global Catalogue of Microorganisms (GCM) 10K type strain sequencing project: providing services to taxonomists for standard genome sequencing and annotation.</title>
        <authorList>
            <consortium name="The Broad Institute Genomics Platform"/>
            <consortium name="The Broad Institute Genome Sequencing Center for Infectious Disease"/>
            <person name="Wu L."/>
            <person name="Ma J."/>
        </authorList>
    </citation>
    <scope>NUCLEOTIDE SEQUENCE [LARGE SCALE GENOMIC DNA]</scope>
    <source>
        <strain evidence="8">CCUG 62974</strain>
    </source>
</reference>
<feature type="domain" description="Aminotransferase class V" evidence="6">
    <location>
        <begin position="35"/>
        <end position="398"/>
    </location>
</feature>
<evidence type="ECO:0000313" key="8">
    <source>
        <dbReference type="Proteomes" id="UP001597024"/>
    </source>
</evidence>
<dbReference type="InterPro" id="IPR015421">
    <property type="entry name" value="PyrdxlP-dep_Trfase_major"/>
</dbReference>
<comment type="cofactor">
    <cofactor evidence="1 5">
        <name>pyridoxal 5'-phosphate</name>
        <dbReference type="ChEBI" id="CHEBI:597326"/>
    </cofactor>
</comment>
<dbReference type="Proteomes" id="UP001597024">
    <property type="component" value="Unassembled WGS sequence"/>
</dbReference>
<dbReference type="Pfam" id="PF00266">
    <property type="entry name" value="Aminotran_5"/>
    <property type="match status" value="1"/>
</dbReference>
<proteinExistence type="inferred from homology"/>
<dbReference type="Gene3D" id="3.40.640.10">
    <property type="entry name" value="Type I PLP-dependent aspartate aminotransferase-like (Major domain)"/>
    <property type="match status" value="1"/>
</dbReference>
<comment type="catalytic activity">
    <reaction evidence="4">
        <text>(sulfur carrier)-H + L-cysteine = (sulfur carrier)-SH + L-alanine</text>
        <dbReference type="Rhea" id="RHEA:43892"/>
        <dbReference type="Rhea" id="RHEA-COMP:14737"/>
        <dbReference type="Rhea" id="RHEA-COMP:14739"/>
        <dbReference type="ChEBI" id="CHEBI:29917"/>
        <dbReference type="ChEBI" id="CHEBI:35235"/>
        <dbReference type="ChEBI" id="CHEBI:57972"/>
        <dbReference type="ChEBI" id="CHEBI:64428"/>
        <dbReference type="EC" id="2.8.1.7"/>
    </reaction>
</comment>
<sequence>MVPGMREENSFDQLADRCRRDFPLLNQVVDGRQVVYLDSAATSLTPEQVIAEIRRFYTEVGANVHRGKHYLSEQASNDLEEVRGKVARLTGFRSNEVIFTANCTASVNIVATGLRLNREDVVLIPVDSHHSAMLPWLNCAKVIHIPVDATGAVDMERYQRLLFETAPKVVVINHCSNVSGMYAPVHEMARLAKEKGVITVIDAAQSIGHRPVVSEAFDFVVFSAHKMLGPTGLGLLCGRYEHLKALQPATFGGGMVDWVDLDHFVVRKLPYALEAGTPNIAGVYGLGAAIDYLTGIGFDAVAAHDQAFGAALVRETYGRPSLRVLGPDEHADRGGILSLTIDGVHNLKQVAQIMSDAHGVMCRTGHMCAQPFIDQHTADEVLRISGYVYNGSSDIKAVFSALDATLDAIGVGV</sequence>
<comment type="caution">
    <text evidence="7">The sequence shown here is derived from an EMBL/GenBank/DDBJ whole genome shotgun (WGS) entry which is preliminary data.</text>
</comment>
<dbReference type="InterPro" id="IPR000192">
    <property type="entry name" value="Aminotrans_V_dom"/>
</dbReference>